<sequence length="81" mass="8543">VRRRGGGLGVRNVHGRRGPWGQRLRALLEGRSAPQGGAARGAALPNGRPRAAVAQPAAVPGRWGVRRGELAGRLRRLRGAL</sequence>
<feature type="non-terminal residue" evidence="3">
    <location>
        <position position="81"/>
    </location>
</feature>
<organism evidence="3">
    <name type="scientific">uncultured Rubrobacteraceae bacterium</name>
    <dbReference type="NCBI Taxonomy" id="349277"/>
    <lineage>
        <taxon>Bacteria</taxon>
        <taxon>Bacillati</taxon>
        <taxon>Actinomycetota</taxon>
        <taxon>Rubrobacteria</taxon>
        <taxon>Rubrobacterales</taxon>
        <taxon>Rubrobacteraceae</taxon>
        <taxon>environmental samples</taxon>
    </lineage>
</organism>
<dbReference type="AlphaFoldDB" id="A0A6J4RRN2"/>
<reference evidence="3" key="1">
    <citation type="submission" date="2020-02" db="EMBL/GenBank/DDBJ databases">
        <authorList>
            <person name="Meier V. D."/>
        </authorList>
    </citation>
    <scope>NUCLEOTIDE SEQUENCE</scope>
    <source>
        <strain evidence="2">AVDCRST_MAG01</strain>
        <strain evidence="3">AVDCRST_MAG02</strain>
    </source>
</reference>
<feature type="region of interest" description="Disordered" evidence="1">
    <location>
        <begin position="31"/>
        <end position="55"/>
    </location>
</feature>
<name>A0A6J4RRN2_9ACTN</name>
<protein>
    <submittedName>
        <fullName evidence="3">Uncharacterized protein</fullName>
    </submittedName>
</protein>
<accession>A0A6J4RRN2</accession>
<gene>
    <name evidence="2" type="ORF">AVDCRST_MAG01-01-3983</name>
    <name evidence="3" type="ORF">AVDCRST_MAG02-4093</name>
</gene>
<dbReference type="EMBL" id="CADCUW010000517">
    <property type="protein sequence ID" value="CAA9444901.1"/>
    <property type="molecule type" value="Genomic_DNA"/>
</dbReference>
<feature type="non-terminal residue" evidence="3">
    <location>
        <position position="1"/>
    </location>
</feature>
<evidence type="ECO:0000256" key="1">
    <source>
        <dbReference type="SAM" id="MobiDB-lite"/>
    </source>
</evidence>
<proteinExistence type="predicted"/>
<evidence type="ECO:0000313" key="3">
    <source>
        <dbReference type="EMBL" id="CAA9475721.1"/>
    </source>
</evidence>
<evidence type="ECO:0000313" key="2">
    <source>
        <dbReference type="EMBL" id="CAA9444901.1"/>
    </source>
</evidence>
<dbReference type="EMBL" id="CADCVH010000114">
    <property type="protein sequence ID" value="CAA9475721.1"/>
    <property type="molecule type" value="Genomic_DNA"/>
</dbReference>